<dbReference type="AlphaFoldDB" id="A0A0D3KRP0"/>
<reference evidence="3" key="1">
    <citation type="journal article" date="2013" name="Nature">
        <title>Pan genome of the phytoplankton Emiliania underpins its global distribution.</title>
        <authorList>
            <person name="Read B.A."/>
            <person name="Kegel J."/>
            <person name="Klute M.J."/>
            <person name="Kuo A."/>
            <person name="Lefebvre S.C."/>
            <person name="Maumus F."/>
            <person name="Mayer C."/>
            <person name="Miller J."/>
            <person name="Monier A."/>
            <person name="Salamov A."/>
            <person name="Young J."/>
            <person name="Aguilar M."/>
            <person name="Claverie J.M."/>
            <person name="Frickenhaus S."/>
            <person name="Gonzalez K."/>
            <person name="Herman E.K."/>
            <person name="Lin Y.C."/>
            <person name="Napier J."/>
            <person name="Ogata H."/>
            <person name="Sarno A.F."/>
            <person name="Shmutz J."/>
            <person name="Schroeder D."/>
            <person name="de Vargas C."/>
            <person name="Verret F."/>
            <person name="von Dassow P."/>
            <person name="Valentin K."/>
            <person name="Van de Peer Y."/>
            <person name="Wheeler G."/>
            <person name="Dacks J.B."/>
            <person name="Delwiche C.F."/>
            <person name="Dyhrman S.T."/>
            <person name="Glockner G."/>
            <person name="John U."/>
            <person name="Richards T."/>
            <person name="Worden A.Z."/>
            <person name="Zhang X."/>
            <person name="Grigoriev I.V."/>
            <person name="Allen A.E."/>
            <person name="Bidle K."/>
            <person name="Borodovsky M."/>
            <person name="Bowler C."/>
            <person name="Brownlee C."/>
            <person name="Cock J.M."/>
            <person name="Elias M."/>
            <person name="Gladyshev V.N."/>
            <person name="Groth M."/>
            <person name="Guda C."/>
            <person name="Hadaegh A."/>
            <person name="Iglesias-Rodriguez M.D."/>
            <person name="Jenkins J."/>
            <person name="Jones B.M."/>
            <person name="Lawson T."/>
            <person name="Leese F."/>
            <person name="Lindquist E."/>
            <person name="Lobanov A."/>
            <person name="Lomsadze A."/>
            <person name="Malik S.B."/>
            <person name="Marsh M.E."/>
            <person name="Mackinder L."/>
            <person name="Mock T."/>
            <person name="Mueller-Roeber B."/>
            <person name="Pagarete A."/>
            <person name="Parker M."/>
            <person name="Probert I."/>
            <person name="Quesneville H."/>
            <person name="Raines C."/>
            <person name="Rensing S.A."/>
            <person name="Riano-Pachon D.M."/>
            <person name="Richier S."/>
            <person name="Rokitta S."/>
            <person name="Shiraiwa Y."/>
            <person name="Soanes D.M."/>
            <person name="van der Giezen M."/>
            <person name="Wahlund T.M."/>
            <person name="Williams B."/>
            <person name="Wilson W."/>
            <person name="Wolfe G."/>
            <person name="Wurch L.L."/>
        </authorList>
    </citation>
    <scope>NUCLEOTIDE SEQUENCE</scope>
</reference>
<evidence type="ECO:0000313" key="2">
    <source>
        <dbReference type="EnsemblProtists" id="EOD38425"/>
    </source>
</evidence>
<feature type="compositionally biased region" description="Pro residues" evidence="1">
    <location>
        <begin position="407"/>
        <end position="416"/>
    </location>
</feature>
<dbReference type="RefSeq" id="XP_005790854.1">
    <property type="nucleotide sequence ID" value="XM_005790797.1"/>
</dbReference>
<name>A0A0D3KRP0_EMIH1</name>
<feature type="compositionally biased region" description="Acidic residues" evidence="1">
    <location>
        <begin position="174"/>
        <end position="194"/>
    </location>
</feature>
<sequence length="454" mass="45655">MSAQRGTSTAERLAALLALLALAVTFSTFNAASFGSLHFGAEMAHGPTLGDSRPRELVAERFVLQQLARAFVQEPWLLPASSATRTARPPPEGGWPFPVADEAEAAAGRAWLEAQGGGSWGGDSFATGGGAWAGGGVDGGGEGGGADLWAGDGGGAWVEDGGVGGGPEGGEAAAAEEEAEAEAEAEEEEEEEEGRGELVAGVGVQVAVEYVGSRPPLEAGGGGGRYLTLCETDWVCAAAWDAAGPDARFELLPALPPDGTPPRAENGSRAAPPAAGGGGGESGTNGTALGGTALGGGGWFALRSVSNGTPPQAAPRREAVPHPVPHPPREPAARSGPALLVLPSELWRTGPRRLRNRGSGGALLNFRGLSDGISVRAHGDEDSAGGSEAACRRASPRTRFELRRIASPPPPPPPPRTASTLPQPAPVTAASAVPLPTPQHAALDSPPLNSSLGP</sequence>
<dbReference type="Proteomes" id="UP000013827">
    <property type="component" value="Unassembled WGS sequence"/>
</dbReference>
<evidence type="ECO:0000256" key="1">
    <source>
        <dbReference type="SAM" id="MobiDB-lite"/>
    </source>
</evidence>
<feature type="region of interest" description="Disordered" evidence="1">
    <location>
        <begin position="114"/>
        <end position="199"/>
    </location>
</feature>
<accession>A0A0D3KRP0</accession>
<dbReference type="HOGENOM" id="CLU_603313_0_0_1"/>
<evidence type="ECO:0000313" key="3">
    <source>
        <dbReference type="Proteomes" id="UP000013827"/>
    </source>
</evidence>
<protein>
    <submittedName>
        <fullName evidence="2">Uncharacterized protein</fullName>
    </submittedName>
</protein>
<reference evidence="2" key="2">
    <citation type="submission" date="2024-10" db="UniProtKB">
        <authorList>
            <consortium name="EnsemblProtists"/>
        </authorList>
    </citation>
    <scope>IDENTIFICATION</scope>
</reference>
<dbReference type="EnsemblProtists" id="EOD38425">
    <property type="protein sequence ID" value="EOD38425"/>
    <property type="gene ID" value="EMIHUDRAFT_109334"/>
</dbReference>
<feature type="region of interest" description="Disordered" evidence="1">
    <location>
        <begin position="253"/>
        <end position="337"/>
    </location>
</feature>
<feature type="compositionally biased region" description="Gly residues" evidence="1">
    <location>
        <begin position="115"/>
        <end position="169"/>
    </location>
</feature>
<feature type="region of interest" description="Disordered" evidence="1">
    <location>
        <begin position="374"/>
        <end position="454"/>
    </location>
</feature>
<organism evidence="2 3">
    <name type="scientific">Emiliania huxleyi (strain CCMP1516)</name>
    <dbReference type="NCBI Taxonomy" id="280463"/>
    <lineage>
        <taxon>Eukaryota</taxon>
        <taxon>Haptista</taxon>
        <taxon>Haptophyta</taxon>
        <taxon>Prymnesiophyceae</taxon>
        <taxon>Isochrysidales</taxon>
        <taxon>Noelaerhabdaceae</taxon>
        <taxon>Emiliania</taxon>
    </lineage>
</organism>
<proteinExistence type="predicted"/>
<feature type="compositionally biased region" description="Gly residues" evidence="1">
    <location>
        <begin position="275"/>
        <end position="299"/>
    </location>
</feature>
<dbReference type="KEGG" id="ehx:EMIHUDRAFT_109334"/>
<dbReference type="PaxDb" id="2903-EOD38425"/>
<keyword evidence="3" id="KW-1185">Reference proteome</keyword>
<dbReference type="GeneID" id="17283694"/>